<evidence type="ECO:0000256" key="3">
    <source>
        <dbReference type="ARBA" id="ARBA00022777"/>
    </source>
</evidence>
<evidence type="ECO:0008006" key="6">
    <source>
        <dbReference type="Google" id="ProtNLM"/>
    </source>
</evidence>
<organism evidence="4 5">
    <name type="scientific">SAR324 cluster bacterium</name>
    <dbReference type="NCBI Taxonomy" id="2024889"/>
    <lineage>
        <taxon>Bacteria</taxon>
        <taxon>Deltaproteobacteria</taxon>
        <taxon>SAR324 cluster</taxon>
    </lineage>
</organism>
<comment type="caution">
    <text evidence="4">The sequence shown here is derived from an EMBL/GenBank/DDBJ whole genome shotgun (WGS) entry which is preliminary data.</text>
</comment>
<dbReference type="SUPFAM" id="SSF53067">
    <property type="entry name" value="Actin-like ATPase domain"/>
    <property type="match status" value="2"/>
</dbReference>
<evidence type="ECO:0000256" key="1">
    <source>
        <dbReference type="ARBA" id="ARBA00009156"/>
    </source>
</evidence>
<keyword evidence="3" id="KW-0418">Kinase</keyword>
<dbReference type="AlphaFoldDB" id="A0A7X9FSS2"/>
<comment type="similarity">
    <text evidence="1">Belongs to the FGGY kinase family.</text>
</comment>
<reference evidence="4 5" key="1">
    <citation type="journal article" date="2020" name="Biotechnol. Biofuels">
        <title>New insights from the biogas microbiome by comprehensive genome-resolved metagenomics of nearly 1600 species originating from multiple anaerobic digesters.</title>
        <authorList>
            <person name="Campanaro S."/>
            <person name="Treu L."/>
            <person name="Rodriguez-R L.M."/>
            <person name="Kovalovszki A."/>
            <person name="Ziels R.M."/>
            <person name="Maus I."/>
            <person name="Zhu X."/>
            <person name="Kougias P.G."/>
            <person name="Basile A."/>
            <person name="Luo G."/>
            <person name="Schluter A."/>
            <person name="Konstantinidis K.T."/>
            <person name="Angelidaki I."/>
        </authorList>
    </citation>
    <scope>NUCLEOTIDE SEQUENCE [LARGE SCALE GENOMIC DNA]</scope>
    <source>
        <strain evidence="4">AS27yjCOA_65</strain>
    </source>
</reference>
<feature type="non-terminal residue" evidence="4">
    <location>
        <position position="1"/>
    </location>
</feature>
<gene>
    <name evidence="4" type="ORF">GYA55_08630</name>
</gene>
<dbReference type="GO" id="GO:0006071">
    <property type="term" value="P:glycerol metabolic process"/>
    <property type="evidence" value="ECO:0007669"/>
    <property type="project" value="TreeGrafter"/>
</dbReference>
<dbReference type="Proteomes" id="UP000524246">
    <property type="component" value="Unassembled WGS sequence"/>
</dbReference>
<dbReference type="EMBL" id="JAAZON010000385">
    <property type="protein sequence ID" value="NMC63221.1"/>
    <property type="molecule type" value="Genomic_DNA"/>
</dbReference>
<sequence>DDKIEHAKIPASMLPRILRIGDVAGTLCANYAKKWGLREGIPVIVPIGDNQASLYATLDNPSRQIALTLGTGGQLSVISPVLDSSLLCDTFEYRPYVDGTYAAVAASLSGGSASTWLVNTAASWMEALGLTPPSRDALYSRFTTLGLKSFDSDLEIKPHFLGERHDPSLKASISGIDLDNFTPGKVAAALARGVVRNLKSMLPEKLLEGKREIVGSGNAIRRSQLMQKIIEENFNLPLRISEGQEEAACGAALLAERALK</sequence>
<evidence type="ECO:0000313" key="5">
    <source>
        <dbReference type="Proteomes" id="UP000524246"/>
    </source>
</evidence>
<evidence type="ECO:0000256" key="2">
    <source>
        <dbReference type="ARBA" id="ARBA00022679"/>
    </source>
</evidence>
<dbReference type="Gene3D" id="3.30.420.40">
    <property type="match status" value="2"/>
</dbReference>
<name>A0A7X9FSS2_9DELT</name>
<dbReference type="PANTHER" id="PTHR10196">
    <property type="entry name" value="SUGAR KINASE"/>
    <property type="match status" value="1"/>
</dbReference>
<protein>
    <recommendedName>
        <fullName evidence="6">Carbohydrate kinase FGGY C-terminal domain-containing protein</fullName>
    </recommendedName>
</protein>
<proteinExistence type="inferred from homology"/>
<dbReference type="PANTHER" id="PTHR10196:SF67">
    <property type="entry name" value="SEDOHEPTULOKINASE"/>
    <property type="match status" value="1"/>
</dbReference>
<dbReference type="InterPro" id="IPR043129">
    <property type="entry name" value="ATPase_NBD"/>
</dbReference>
<dbReference type="GO" id="GO:0005829">
    <property type="term" value="C:cytosol"/>
    <property type="evidence" value="ECO:0007669"/>
    <property type="project" value="TreeGrafter"/>
</dbReference>
<keyword evidence="2" id="KW-0808">Transferase</keyword>
<dbReference type="GO" id="GO:0050277">
    <property type="term" value="F:sedoheptulokinase activity"/>
    <property type="evidence" value="ECO:0007669"/>
    <property type="project" value="TreeGrafter"/>
</dbReference>
<evidence type="ECO:0000313" key="4">
    <source>
        <dbReference type="EMBL" id="NMC63221.1"/>
    </source>
</evidence>
<accession>A0A7X9FSS2</accession>